<gene>
    <name evidence="1" type="ORF">ESB13_21690</name>
</gene>
<evidence type="ECO:0000313" key="1">
    <source>
        <dbReference type="EMBL" id="RXK80778.1"/>
    </source>
</evidence>
<dbReference type="AlphaFoldDB" id="A0A4Q1CZE6"/>
<dbReference type="EMBL" id="SDHZ01000005">
    <property type="protein sequence ID" value="RXK80778.1"/>
    <property type="molecule type" value="Genomic_DNA"/>
</dbReference>
<proteinExistence type="predicted"/>
<keyword evidence="2" id="KW-1185">Reference proteome</keyword>
<sequence>MMKRSLPGLLLATLLLAEGCQESTRENKATEQDSAATLQPVVKEVEVKPQSKPETGQYCYINKVYEQNGSYYIDADYVQFLMGKPAVAAARKRGDAERIIKNGDTTWSLPNDYYILNENGKQRTLKLAPEFEFTAVRTDNGKGSLPAVEYLKQRAENGLFILTLDANETVLAIKEQYLP</sequence>
<protein>
    <submittedName>
        <fullName evidence="1">Uncharacterized protein</fullName>
    </submittedName>
</protein>
<reference evidence="1 2" key="1">
    <citation type="submission" date="2019-01" db="EMBL/GenBank/DDBJ databases">
        <title>Filimonas sp. strain TTM-71.</title>
        <authorList>
            <person name="Chen W.-M."/>
        </authorList>
    </citation>
    <scope>NUCLEOTIDE SEQUENCE [LARGE SCALE GENOMIC DNA]</scope>
    <source>
        <strain evidence="1 2">TTM-71</strain>
    </source>
</reference>
<evidence type="ECO:0000313" key="2">
    <source>
        <dbReference type="Proteomes" id="UP000290545"/>
    </source>
</evidence>
<dbReference type="Proteomes" id="UP000290545">
    <property type="component" value="Unassembled WGS sequence"/>
</dbReference>
<dbReference type="OrthoDB" id="879086at2"/>
<accession>A0A4Q1CZE6</accession>
<name>A0A4Q1CZE6_9BACT</name>
<dbReference type="RefSeq" id="WP_129005815.1">
    <property type="nucleotide sequence ID" value="NZ_SDHZ01000005.1"/>
</dbReference>
<comment type="caution">
    <text evidence="1">The sequence shown here is derived from an EMBL/GenBank/DDBJ whole genome shotgun (WGS) entry which is preliminary data.</text>
</comment>
<organism evidence="1 2">
    <name type="scientific">Filimonas effusa</name>
    <dbReference type="NCBI Taxonomy" id="2508721"/>
    <lineage>
        <taxon>Bacteria</taxon>
        <taxon>Pseudomonadati</taxon>
        <taxon>Bacteroidota</taxon>
        <taxon>Chitinophagia</taxon>
        <taxon>Chitinophagales</taxon>
        <taxon>Chitinophagaceae</taxon>
        <taxon>Filimonas</taxon>
    </lineage>
</organism>